<dbReference type="InterPro" id="IPR003961">
    <property type="entry name" value="FN3_dom"/>
</dbReference>
<dbReference type="InterPro" id="IPR056600">
    <property type="entry name" value="GBD_T9SS_assoc"/>
</dbReference>
<feature type="chain" id="PRO_5045653767" evidence="2">
    <location>
        <begin position="20"/>
        <end position="717"/>
    </location>
</feature>
<dbReference type="InterPro" id="IPR036116">
    <property type="entry name" value="FN3_sf"/>
</dbReference>
<evidence type="ECO:0000256" key="2">
    <source>
        <dbReference type="SAM" id="SignalP"/>
    </source>
</evidence>
<feature type="signal peptide" evidence="2">
    <location>
        <begin position="1"/>
        <end position="19"/>
    </location>
</feature>
<dbReference type="InterPro" id="IPR013783">
    <property type="entry name" value="Ig-like_fold"/>
</dbReference>
<protein>
    <submittedName>
        <fullName evidence="4">T9SS type A sorting domain-containing protein</fullName>
    </submittedName>
</protein>
<dbReference type="RefSeq" id="WP_379789789.1">
    <property type="nucleotide sequence ID" value="NZ_JBHSQB010000003.1"/>
</dbReference>
<dbReference type="SUPFAM" id="SSF49265">
    <property type="entry name" value="Fibronectin type III"/>
    <property type="match status" value="2"/>
</dbReference>
<keyword evidence="5" id="KW-1185">Reference proteome</keyword>
<keyword evidence="1 2" id="KW-0732">Signal</keyword>
<dbReference type="Pfam" id="PF18962">
    <property type="entry name" value="Por_Secre_tail"/>
    <property type="match status" value="1"/>
</dbReference>
<evidence type="ECO:0000313" key="5">
    <source>
        <dbReference type="Proteomes" id="UP001596287"/>
    </source>
</evidence>
<evidence type="ECO:0000313" key="4">
    <source>
        <dbReference type="EMBL" id="MFC6095183.1"/>
    </source>
</evidence>
<name>A0ABW1PI28_9FLAO</name>
<dbReference type="InterPro" id="IPR026444">
    <property type="entry name" value="Secre_tail"/>
</dbReference>
<sequence>MKKTTFFFIAMLITLYSSAQCIRPTAFGSAVSNNSGVFQTVTTCAYSTEEYSVVSSLIVGGNYTFTAQTGATAGAGPHIYLTVTNASNVVIQHGPSPLTINAITVGTVRLHYSENAACLGEAACKNSQVKYLTDCIPPSALTSSNVTTTTATIGWTAPSTLPGDGYEYYVSTTNTAPTATTTPTGAVAAGTLTANLASLPSATLHYFWVRSKCGANASVWTSSATFTTQCTAFIPSYTQNFATFLPSCWSVSGAGTPATGPTGAGAGIWAADGFLNSGSSGATKVNLYYMNNIGWLISPVIDLSAGGYRVKFDFGATAWGATTATTMGSDDYVAFLVSNDNGTTWTTLHTFNASNTPSNALNTLSIPLTTYTNANTKFAFYATDGTVDDTQDYDFFIDNFVVETIPACEAPVVTASAITSTSATITWPAITGSAGYEYVIDNVATAPTAAGTAQTAATYTTNSLTAQTVYYAHVRTNCGGTFSNWTTISFSTRPANDECAGAIALTVGTAYGTNLTDGTNAGASSSSQATPATCFGYSGGDIWYSIVVPASGNLTVETGNSSTGATGFDSVVTVYSGTCAALTQVGCDDDGADTGSYSKVVLTNQTPGATLYARVYEYNNDVVGSFGISAYANALGTDSFEFSKLSAYPNPVKNVLNLSYSQDISDVAVFNLLGQQVLAKKVNAAESQIDMSNLTQGTYLVKVTVENQVKTIKVIKE</sequence>
<dbReference type="Pfam" id="PF23759">
    <property type="entry name" value="GBD_T9SS_assoc"/>
    <property type="match status" value="1"/>
</dbReference>
<organism evidence="4 5">
    <name type="scientific">Flavobacterium qiangtangense</name>
    <dbReference type="NCBI Taxonomy" id="1442595"/>
    <lineage>
        <taxon>Bacteria</taxon>
        <taxon>Pseudomonadati</taxon>
        <taxon>Bacteroidota</taxon>
        <taxon>Flavobacteriia</taxon>
        <taxon>Flavobacteriales</taxon>
        <taxon>Flavobacteriaceae</taxon>
        <taxon>Flavobacterium</taxon>
    </lineage>
</organism>
<evidence type="ECO:0000259" key="3">
    <source>
        <dbReference type="PROSITE" id="PS50853"/>
    </source>
</evidence>
<gene>
    <name evidence="4" type="ORF">ACFPVY_00870</name>
</gene>
<proteinExistence type="predicted"/>
<dbReference type="PROSITE" id="PS50853">
    <property type="entry name" value="FN3"/>
    <property type="match status" value="1"/>
</dbReference>
<feature type="domain" description="Fibronectin type-III" evidence="3">
    <location>
        <begin position="137"/>
        <end position="231"/>
    </location>
</feature>
<evidence type="ECO:0000256" key="1">
    <source>
        <dbReference type="ARBA" id="ARBA00022729"/>
    </source>
</evidence>
<dbReference type="SMART" id="SM00060">
    <property type="entry name" value="FN3"/>
    <property type="match status" value="2"/>
</dbReference>
<dbReference type="NCBIfam" id="TIGR04183">
    <property type="entry name" value="Por_Secre_tail"/>
    <property type="match status" value="1"/>
</dbReference>
<comment type="caution">
    <text evidence="4">The sequence shown here is derived from an EMBL/GenBank/DDBJ whole genome shotgun (WGS) entry which is preliminary data.</text>
</comment>
<dbReference type="EMBL" id="JBHSQB010000003">
    <property type="protein sequence ID" value="MFC6095183.1"/>
    <property type="molecule type" value="Genomic_DNA"/>
</dbReference>
<dbReference type="Gene3D" id="2.60.40.10">
    <property type="entry name" value="Immunoglobulins"/>
    <property type="match status" value="2"/>
</dbReference>
<dbReference type="Proteomes" id="UP001596287">
    <property type="component" value="Unassembled WGS sequence"/>
</dbReference>
<accession>A0ABW1PI28</accession>
<reference evidence="5" key="1">
    <citation type="journal article" date="2019" name="Int. J. Syst. Evol. Microbiol.">
        <title>The Global Catalogue of Microorganisms (GCM) 10K type strain sequencing project: providing services to taxonomists for standard genome sequencing and annotation.</title>
        <authorList>
            <consortium name="The Broad Institute Genomics Platform"/>
            <consortium name="The Broad Institute Genome Sequencing Center for Infectious Disease"/>
            <person name="Wu L."/>
            <person name="Ma J."/>
        </authorList>
    </citation>
    <scope>NUCLEOTIDE SEQUENCE [LARGE SCALE GENOMIC DNA]</scope>
    <source>
        <strain evidence="5">CCUG 49679</strain>
    </source>
</reference>
<dbReference type="Gene3D" id="2.60.120.260">
    <property type="entry name" value="Galactose-binding domain-like"/>
    <property type="match status" value="1"/>
</dbReference>